<feature type="signal peptide" evidence="2">
    <location>
        <begin position="1"/>
        <end position="35"/>
    </location>
</feature>
<keyword evidence="2" id="KW-0732">Signal</keyword>
<gene>
    <name evidence="3" type="ORF">KIL84_018424</name>
</gene>
<keyword evidence="4" id="KW-1185">Reference proteome</keyword>
<proteinExistence type="predicted"/>
<feature type="chain" id="PRO_5038549299" evidence="2">
    <location>
        <begin position="36"/>
        <end position="149"/>
    </location>
</feature>
<reference evidence="3" key="1">
    <citation type="submission" date="2021-09" db="EMBL/GenBank/DDBJ databases">
        <title>The genome of Mauremys mutica provides insights into the evolution of semi-aquatic lifestyle.</title>
        <authorList>
            <person name="Gong S."/>
            <person name="Gao Y."/>
        </authorList>
    </citation>
    <scope>NUCLEOTIDE SEQUENCE</scope>
    <source>
        <strain evidence="3">MM-2020</strain>
        <tissue evidence="3">Muscle</tissue>
    </source>
</reference>
<comment type="caution">
    <text evidence="3">The sequence shown here is derived from an EMBL/GenBank/DDBJ whole genome shotgun (WGS) entry which is preliminary data.</text>
</comment>
<protein>
    <submittedName>
        <fullName evidence="3">Uncharacterized protein</fullName>
    </submittedName>
</protein>
<feature type="region of interest" description="Disordered" evidence="1">
    <location>
        <begin position="86"/>
        <end position="149"/>
    </location>
</feature>
<accession>A0A9D3XUS0</accession>
<organism evidence="3 4">
    <name type="scientific">Mauremys mutica</name>
    <name type="common">yellowpond turtle</name>
    <dbReference type="NCBI Taxonomy" id="74926"/>
    <lineage>
        <taxon>Eukaryota</taxon>
        <taxon>Metazoa</taxon>
        <taxon>Chordata</taxon>
        <taxon>Craniata</taxon>
        <taxon>Vertebrata</taxon>
        <taxon>Euteleostomi</taxon>
        <taxon>Archelosauria</taxon>
        <taxon>Testudinata</taxon>
        <taxon>Testudines</taxon>
        <taxon>Cryptodira</taxon>
        <taxon>Durocryptodira</taxon>
        <taxon>Testudinoidea</taxon>
        <taxon>Geoemydidae</taxon>
        <taxon>Geoemydinae</taxon>
        <taxon>Mauremys</taxon>
    </lineage>
</organism>
<evidence type="ECO:0000256" key="1">
    <source>
        <dbReference type="SAM" id="MobiDB-lite"/>
    </source>
</evidence>
<evidence type="ECO:0000313" key="4">
    <source>
        <dbReference type="Proteomes" id="UP000827986"/>
    </source>
</evidence>
<sequence>MAAWHCLELAGGSPTRGRALLWWLQLLTSQSPVRWLQSIWVSLSPRPSPDLSGLGCQSGTLPLAWLRAELGPDRADLKAAWESQAPLPILPSGRPAPATPGNSFTSSCCSSTSLPHASPCPSTGKAQGVSSAERVSAPAQLSTAPPGLA</sequence>
<evidence type="ECO:0000256" key="2">
    <source>
        <dbReference type="SAM" id="SignalP"/>
    </source>
</evidence>
<feature type="compositionally biased region" description="Polar residues" evidence="1">
    <location>
        <begin position="120"/>
        <end position="130"/>
    </location>
</feature>
<evidence type="ECO:0000313" key="3">
    <source>
        <dbReference type="EMBL" id="KAH1185675.1"/>
    </source>
</evidence>
<feature type="compositionally biased region" description="Low complexity" evidence="1">
    <location>
        <begin position="103"/>
        <end position="113"/>
    </location>
</feature>
<name>A0A9D3XUS0_9SAUR</name>
<dbReference type="AlphaFoldDB" id="A0A9D3XUS0"/>
<dbReference type="Proteomes" id="UP000827986">
    <property type="component" value="Unassembled WGS sequence"/>
</dbReference>
<dbReference type="EMBL" id="JAHDVG010000463">
    <property type="protein sequence ID" value="KAH1185675.1"/>
    <property type="molecule type" value="Genomic_DNA"/>
</dbReference>